<reference evidence="1 2" key="1">
    <citation type="submission" date="2018-03" db="EMBL/GenBank/DDBJ databases">
        <title>Bioinformatic expansion and discovery of thiopeptide antibiotics.</title>
        <authorList>
            <person name="Schwalen C.J."/>
            <person name="Hudson G.A."/>
            <person name="Mitchell D.A."/>
        </authorList>
    </citation>
    <scope>NUCLEOTIDE SEQUENCE [LARGE SCALE GENOMIC DNA]</scope>
    <source>
        <strain evidence="1 2">ATCC 21389</strain>
    </source>
</reference>
<dbReference type="GO" id="GO:0016773">
    <property type="term" value="F:phosphotransferase activity, alcohol group as acceptor"/>
    <property type="evidence" value="ECO:0007669"/>
    <property type="project" value="InterPro"/>
</dbReference>
<dbReference type="InterPro" id="IPR011009">
    <property type="entry name" value="Kinase-like_dom_sf"/>
</dbReference>
<organism evidence="1 2">
    <name type="scientific">Streptomyces tateyamensis</name>
    <dbReference type="NCBI Taxonomy" id="565073"/>
    <lineage>
        <taxon>Bacteria</taxon>
        <taxon>Bacillati</taxon>
        <taxon>Actinomycetota</taxon>
        <taxon>Actinomycetes</taxon>
        <taxon>Kitasatosporales</taxon>
        <taxon>Streptomycetaceae</taxon>
        <taxon>Streptomyces</taxon>
    </lineage>
</organism>
<dbReference type="Proteomes" id="UP000248039">
    <property type="component" value="Unassembled WGS sequence"/>
</dbReference>
<dbReference type="AlphaFoldDB" id="A0A2V4NUW4"/>
<dbReference type="SUPFAM" id="SSF56112">
    <property type="entry name" value="Protein kinase-like (PK-like)"/>
    <property type="match status" value="1"/>
</dbReference>
<keyword evidence="1" id="KW-0808">Transferase</keyword>
<accession>A0A2V4NUW4</accession>
<protein>
    <submittedName>
        <fullName evidence="1">Phosphotransferase</fullName>
    </submittedName>
</protein>
<keyword evidence="2" id="KW-1185">Reference proteome</keyword>
<name>A0A2V4NUW4_9ACTN</name>
<proteinExistence type="predicted"/>
<gene>
    <name evidence="1" type="ORF">C7C46_12655</name>
</gene>
<comment type="caution">
    <text evidence="1">The sequence shown here is derived from an EMBL/GenBank/DDBJ whole genome shotgun (WGS) entry which is preliminary data.</text>
</comment>
<dbReference type="OrthoDB" id="3638028at2"/>
<dbReference type="Pfam" id="PF04655">
    <property type="entry name" value="APH_6_hur"/>
    <property type="match status" value="1"/>
</dbReference>
<sequence>MRATVKPFVPPRSAWHRLRDHYGPGVYSWLARAPELFVKAAQRWGLILDRYHDAGHASLLMVTHERSNGRTILLKAWPEDKRYRNEVIALALWVGGPAVRVLHQADDLGIAALELVGTEPGGSAPPGADEYSVVADALARLHALGQAPGSHHPALPRLGDFLADEMLPRVRRRMELQGPRPPLDGAALGQRLVEQLRQDPVGAVVLHADIYRENVLFDRERNPVLADPLPMVGDQIFDWAFWTVYYDLGRGTRARFEIAVRTAGLDPRRLRRWSLALCVDGLLYYREVEDDRVSVMEHVIAGLAGDLGLTVVQEWRTT</sequence>
<dbReference type="GO" id="GO:0019748">
    <property type="term" value="P:secondary metabolic process"/>
    <property type="evidence" value="ECO:0007669"/>
    <property type="project" value="InterPro"/>
</dbReference>
<dbReference type="EMBL" id="PYBW01000039">
    <property type="protein sequence ID" value="PYC80534.1"/>
    <property type="molecule type" value="Genomic_DNA"/>
</dbReference>
<evidence type="ECO:0000313" key="2">
    <source>
        <dbReference type="Proteomes" id="UP000248039"/>
    </source>
</evidence>
<dbReference type="InterPro" id="IPR006748">
    <property type="entry name" value="NH2Glyco/OHUrea_AB-resist_kin"/>
</dbReference>
<dbReference type="Gene3D" id="3.90.1200.10">
    <property type="match status" value="1"/>
</dbReference>
<evidence type="ECO:0000313" key="1">
    <source>
        <dbReference type="EMBL" id="PYC80534.1"/>
    </source>
</evidence>